<keyword evidence="1" id="KW-0732">Signal</keyword>
<feature type="domain" description="SbsA Ig-like" evidence="2">
    <location>
        <begin position="245"/>
        <end position="343"/>
    </location>
</feature>
<feature type="domain" description="SbsA Ig-like" evidence="2">
    <location>
        <begin position="345"/>
        <end position="444"/>
    </location>
</feature>
<name>A0ABY4S3D6_AQUTE</name>
<dbReference type="Gene3D" id="2.130.10.130">
    <property type="entry name" value="Integrin alpha, N-terminal"/>
    <property type="match status" value="2"/>
</dbReference>
<dbReference type="InterPro" id="IPR032812">
    <property type="entry name" value="SbsA_Ig"/>
</dbReference>
<dbReference type="RefSeq" id="WP_250194775.1">
    <property type="nucleotide sequence ID" value="NZ_CP097635.1"/>
</dbReference>
<sequence length="856" mass="88329">MAALVLSALAACGGGGGGSGSGNGEGAGAAQGPVAGADYYPLNVGDRWLYRDGDGVTMQVDVTGTQPVQGGTALVVSTQGGGDVPDTALYLKTATGVQVLTEAGSDPTLAALGRLTLLRLPLVNGDRWVIADQTLAGVLDVDADGKADTVTLRMDGAVLGFETVEEAGRSHAQSAHVQTVLRQTVQLSSTGQTVSSTLTSDDWYAPNVGLVRSRVAISGSGGSTNTVNRVTGWRVAGQRSSSGVPTITNRLPAAGATVYGVAVQQQVGFDRPMDTGVAPERAFSLTGPDGQPVPLRGYWNDGGRTLYIEETYPLASGRYTARVSAAAVDLIGNPVGETSWTFDVDASAPQATLVSPTAGAPELPLDSVFVLQLDDDPEPASVNDSNVTLGDGVRQVEATVTLSGRTITLRPKSPLRTGARYTLAVNYLADRNGNVGQMQYWQFTADPGRFAAPQKLLAGSTAQAVTIGDVDGDGRADAVFATGYNASSDAGAFKLVVRRGLGQGRFADEQRYTTIADFSSQIDSLTVADLDGNGRQAVVLAASGRGLQIFRQQADGTLASSQVIDTRDSYIVRVADMNGDGRPDLVSAPFVGSSVSVWLQGADGRFGAATSVSLSVKSFGDLSVGDVDGDGRPDILATSDSFDGPLGIVLRTPDGGYASPWYPSTLPSGTWVDGLAIGDVTGDGRADVVLMQTFNQRVTVLAQAPGGGFAAPVAMASIGNPAHGKVADLDGDGRNDLLVWSWGGYPIGLYRQRSDGQLGALESWPVSEYGSSAPDLLAIGDLDGDGRPDVLYGADWLRQRPVLREEPVAATPLAGARARAMAAAPVRSAAQPVAGGSGLGLNQRLSRLVRGSAESR</sequence>
<evidence type="ECO:0000313" key="3">
    <source>
        <dbReference type="EMBL" id="URI06512.1"/>
    </source>
</evidence>
<dbReference type="Proteomes" id="UP001056201">
    <property type="component" value="Chromosome 1"/>
</dbReference>
<protein>
    <submittedName>
        <fullName evidence="3">FG-GAP-like repeat-containing protein</fullName>
    </submittedName>
</protein>
<evidence type="ECO:0000313" key="4">
    <source>
        <dbReference type="Proteomes" id="UP001056201"/>
    </source>
</evidence>
<dbReference type="Pfam" id="PF13517">
    <property type="entry name" value="FG-GAP_3"/>
    <property type="match status" value="2"/>
</dbReference>
<dbReference type="InterPro" id="IPR028994">
    <property type="entry name" value="Integrin_alpha_N"/>
</dbReference>
<dbReference type="PANTHER" id="PTHR46580">
    <property type="entry name" value="SENSOR KINASE-RELATED"/>
    <property type="match status" value="1"/>
</dbReference>
<dbReference type="EMBL" id="CP097635">
    <property type="protein sequence ID" value="URI06512.1"/>
    <property type="molecule type" value="Genomic_DNA"/>
</dbReference>
<dbReference type="InterPro" id="IPR013517">
    <property type="entry name" value="FG-GAP"/>
</dbReference>
<dbReference type="Pfam" id="PF13205">
    <property type="entry name" value="Big_5"/>
    <property type="match status" value="2"/>
</dbReference>
<dbReference type="InterPro" id="IPR014755">
    <property type="entry name" value="Cu-Rt/internalin_Ig-like"/>
</dbReference>
<dbReference type="Gene3D" id="2.60.40.3710">
    <property type="match status" value="1"/>
</dbReference>
<proteinExistence type="predicted"/>
<accession>A0ABY4S3D6</accession>
<organism evidence="3 4">
    <name type="scientific">Aquincola tertiaricarbonis</name>
    <dbReference type="NCBI Taxonomy" id="391953"/>
    <lineage>
        <taxon>Bacteria</taxon>
        <taxon>Pseudomonadati</taxon>
        <taxon>Pseudomonadota</taxon>
        <taxon>Betaproteobacteria</taxon>
        <taxon>Burkholderiales</taxon>
        <taxon>Sphaerotilaceae</taxon>
        <taxon>Aquincola</taxon>
    </lineage>
</organism>
<evidence type="ECO:0000256" key="1">
    <source>
        <dbReference type="ARBA" id="ARBA00022729"/>
    </source>
</evidence>
<keyword evidence="4" id="KW-1185">Reference proteome</keyword>
<evidence type="ECO:0000259" key="2">
    <source>
        <dbReference type="Pfam" id="PF13205"/>
    </source>
</evidence>
<gene>
    <name evidence="3" type="ORF">MW290_11400</name>
</gene>
<dbReference type="Gene3D" id="2.60.40.1220">
    <property type="match status" value="1"/>
</dbReference>
<dbReference type="SUPFAM" id="SSF69318">
    <property type="entry name" value="Integrin alpha N-terminal domain"/>
    <property type="match status" value="2"/>
</dbReference>
<dbReference type="PANTHER" id="PTHR46580:SF4">
    <property type="entry name" value="ATP_GTP-BINDING PROTEIN"/>
    <property type="match status" value="1"/>
</dbReference>
<reference evidence="3" key="1">
    <citation type="submission" date="2022-05" db="EMBL/GenBank/DDBJ databases">
        <title>An RpoN-dependent PEP-CTERM gene is involved in floc formation of an Aquincola tertiaricarbonis strain.</title>
        <authorList>
            <person name="Qiu D."/>
            <person name="Xia M."/>
        </authorList>
    </citation>
    <scope>NUCLEOTIDE SEQUENCE</scope>
    <source>
        <strain evidence="3">RN12</strain>
    </source>
</reference>